<protein>
    <recommendedName>
        <fullName evidence="3">Carboxylic ester hydrolase</fullName>
        <ecNumber evidence="3">3.1.1.-</ecNumber>
    </recommendedName>
</protein>
<dbReference type="Proteomes" id="UP001596303">
    <property type="component" value="Unassembled WGS sequence"/>
</dbReference>
<dbReference type="PANTHER" id="PTHR11559">
    <property type="entry name" value="CARBOXYLESTERASE"/>
    <property type="match status" value="1"/>
</dbReference>
<reference evidence="6" key="1">
    <citation type="journal article" date="2019" name="Int. J. Syst. Evol. Microbiol.">
        <title>The Global Catalogue of Microorganisms (GCM) 10K type strain sequencing project: providing services to taxonomists for standard genome sequencing and annotation.</title>
        <authorList>
            <consortium name="The Broad Institute Genomics Platform"/>
            <consortium name="The Broad Institute Genome Sequencing Center for Infectious Disease"/>
            <person name="Wu L."/>
            <person name="Ma J."/>
        </authorList>
    </citation>
    <scope>NUCLEOTIDE SEQUENCE [LARGE SCALE GENOMIC DNA]</scope>
    <source>
        <strain evidence="6">CGMCC-1.15741</strain>
    </source>
</reference>
<dbReference type="InterPro" id="IPR029058">
    <property type="entry name" value="AB_hydrolase_fold"/>
</dbReference>
<proteinExistence type="inferred from homology"/>
<dbReference type="EC" id="3.1.1.-" evidence="3"/>
<organism evidence="5 6">
    <name type="scientific">Ponticaulis profundi</name>
    <dbReference type="NCBI Taxonomy" id="2665222"/>
    <lineage>
        <taxon>Bacteria</taxon>
        <taxon>Pseudomonadati</taxon>
        <taxon>Pseudomonadota</taxon>
        <taxon>Alphaproteobacteria</taxon>
        <taxon>Hyphomonadales</taxon>
        <taxon>Hyphomonadaceae</taxon>
        <taxon>Ponticaulis</taxon>
    </lineage>
</organism>
<evidence type="ECO:0000256" key="1">
    <source>
        <dbReference type="ARBA" id="ARBA00005964"/>
    </source>
</evidence>
<gene>
    <name evidence="5" type="ORF">ACFQDM_19040</name>
</gene>
<evidence type="ECO:0000256" key="2">
    <source>
        <dbReference type="ARBA" id="ARBA00022801"/>
    </source>
</evidence>
<keyword evidence="6" id="KW-1185">Reference proteome</keyword>
<keyword evidence="2 3" id="KW-0378">Hydrolase</keyword>
<dbReference type="Pfam" id="PF00135">
    <property type="entry name" value="COesterase"/>
    <property type="match status" value="1"/>
</dbReference>
<dbReference type="InterPro" id="IPR050309">
    <property type="entry name" value="Type-B_Carboxylest/Lipase"/>
</dbReference>
<dbReference type="EMBL" id="JBHSSW010000066">
    <property type="protein sequence ID" value="MFC6200175.1"/>
    <property type="molecule type" value="Genomic_DNA"/>
</dbReference>
<feature type="domain" description="Carboxylesterase type B" evidence="4">
    <location>
        <begin position="57"/>
        <end position="549"/>
    </location>
</feature>
<evidence type="ECO:0000313" key="6">
    <source>
        <dbReference type="Proteomes" id="UP001596303"/>
    </source>
</evidence>
<dbReference type="InterPro" id="IPR006311">
    <property type="entry name" value="TAT_signal"/>
</dbReference>
<dbReference type="RefSeq" id="WP_377382225.1">
    <property type="nucleotide sequence ID" value="NZ_JBHSSW010000066.1"/>
</dbReference>
<dbReference type="PROSITE" id="PS51318">
    <property type="entry name" value="TAT"/>
    <property type="match status" value="1"/>
</dbReference>
<evidence type="ECO:0000313" key="5">
    <source>
        <dbReference type="EMBL" id="MFC6200175.1"/>
    </source>
</evidence>
<comment type="similarity">
    <text evidence="1 3">Belongs to the type-B carboxylesterase/lipase family.</text>
</comment>
<comment type="caution">
    <text evidence="5">The sequence shown here is derived from an EMBL/GenBank/DDBJ whole genome shotgun (WGS) entry which is preliminary data.</text>
</comment>
<name>A0ABW1SF09_9PROT</name>
<sequence>MSGDNRIKPRGIERRNLLKAGIAAPALFAASSGQSAKADGVKANACDAAKTVETPSDLIVSTDKGKVRGYISSGIRTFKGVPYGAPTGGENRFMPPKPPAPWSEVRDAFDYGAICPQEAPGPGGRFGFMLRPSQGYADEDCLNLNIWSPGLDGKKRAVMVWIHGGNYTTGSSYSLACQDGESLARKGDVVVVSVNHRLNILGHMDLAAIGATDELSGSVNVGLLDLVRALEWVRDNIEAFGGDPGNVTLFGQSGGGLKIAHLSGMPAAKGLFHKAISQSGSQVEPFDDAMTAPLAQNVMEELSLEEGDVAGLQAVPIDRLQAAAQKVLADWRLTSGFADIWKTVGWAPRIEAKTLPYAPYSPEAGDVSRNIALMAGSARHEFSLAVFNPSAESMTMDELRASLKSMYKDPDAVISVAQETYPEEKPVGLYSVISAAYFNRTNGIKQVQAKAALGGAPAFLYQFAWRTPVLDGTPKAYHCAELPFVFANAEREPQATGGGADALVIEEQVAGAWIAFAKTGNPSHAVLPDWVPVEPDTVPTMIFDTTPHLDANTDQTLRDMVHAQRK</sequence>
<dbReference type="PROSITE" id="PS00122">
    <property type="entry name" value="CARBOXYLESTERASE_B_1"/>
    <property type="match status" value="1"/>
</dbReference>
<evidence type="ECO:0000256" key="3">
    <source>
        <dbReference type="RuleBase" id="RU361235"/>
    </source>
</evidence>
<accession>A0ABW1SF09</accession>
<dbReference type="InterPro" id="IPR002018">
    <property type="entry name" value="CarbesteraseB"/>
</dbReference>
<dbReference type="InterPro" id="IPR019826">
    <property type="entry name" value="Carboxylesterase_B_AS"/>
</dbReference>
<dbReference type="SUPFAM" id="SSF53474">
    <property type="entry name" value="alpha/beta-Hydrolases"/>
    <property type="match status" value="1"/>
</dbReference>
<evidence type="ECO:0000259" key="4">
    <source>
        <dbReference type="Pfam" id="PF00135"/>
    </source>
</evidence>
<dbReference type="Gene3D" id="3.40.50.1820">
    <property type="entry name" value="alpha/beta hydrolase"/>
    <property type="match status" value="1"/>
</dbReference>